<dbReference type="EMBL" id="OB794879">
    <property type="protein sequence ID" value="CAD7431249.1"/>
    <property type="molecule type" value="Genomic_DNA"/>
</dbReference>
<organism evidence="1">
    <name type="scientific">Timema monikensis</name>
    <dbReference type="NCBI Taxonomy" id="170555"/>
    <lineage>
        <taxon>Eukaryota</taxon>
        <taxon>Metazoa</taxon>
        <taxon>Ecdysozoa</taxon>
        <taxon>Arthropoda</taxon>
        <taxon>Hexapoda</taxon>
        <taxon>Insecta</taxon>
        <taxon>Pterygota</taxon>
        <taxon>Neoptera</taxon>
        <taxon>Polyneoptera</taxon>
        <taxon>Phasmatodea</taxon>
        <taxon>Timematodea</taxon>
        <taxon>Timematoidea</taxon>
        <taxon>Timematidae</taxon>
        <taxon>Timema</taxon>
    </lineage>
</organism>
<dbReference type="InterPro" id="IPR000091">
    <property type="entry name" value="Huntingtin"/>
</dbReference>
<dbReference type="GO" id="GO:0005737">
    <property type="term" value="C:cytoplasm"/>
    <property type="evidence" value="ECO:0007669"/>
    <property type="project" value="InterPro"/>
</dbReference>
<dbReference type="Pfam" id="PF20927">
    <property type="entry name" value="Htt_C-HEAT"/>
    <property type="match status" value="1"/>
</dbReference>
<evidence type="ECO:0000313" key="1">
    <source>
        <dbReference type="EMBL" id="CAD7431249.1"/>
    </source>
</evidence>
<dbReference type="GO" id="GO:0005634">
    <property type="term" value="C:nucleus"/>
    <property type="evidence" value="ECO:0007669"/>
    <property type="project" value="InterPro"/>
</dbReference>
<proteinExistence type="predicted"/>
<dbReference type="PANTHER" id="PTHR10170">
    <property type="entry name" value="HUNTINGTON DISEASE PROTEIN"/>
    <property type="match status" value="1"/>
</dbReference>
<gene>
    <name evidence="1" type="ORF">TMSB3V08_LOCUS7990</name>
</gene>
<protein>
    <submittedName>
        <fullName evidence="1">Uncharacterized protein</fullName>
    </submittedName>
</protein>
<dbReference type="InterPro" id="IPR048413">
    <property type="entry name" value="Htt_C-HEAT_rpt"/>
</dbReference>
<dbReference type="PANTHER" id="PTHR10170:SF10">
    <property type="entry name" value="HUNTINGTIN"/>
    <property type="match status" value="1"/>
</dbReference>
<reference evidence="1" key="1">
    <citation type="submission" date="2020-11" db="EMBL/GenBank/DDBJ databases">
        <authorList>
            <person name="Tran Van P."/>
        </authorList>
    </citation>
    <scope>NUCLEOTIDE SEQUENCE</scope>
</reference>
<accession>A0A7R9ECF0</accession>
<name>A0A7R9ECF0_9NEOP</name>
<dbReference type="InterPro" id="IPR028426">
    <property type="entry name" value="Huntingtin_fam"/>
</dbReference>
<dbReference type="PRINTS" id="PR00375">
    <property type="entry name" value="HUNTINGTIN"/>
</dbReference>
<sequence length="379" mass="42569">MTSVNRVSEEHQITMWGLAFYLLENLEEQTTETELAPAVLQYTLSPVMTQGPPSRLRLALLQGLERLVVSRSVGGKVREQVTKVAVEQLHQPNPRVFLPALQLLLSCMYTGKCESVESSGEEGKETNPELLIQAMEKTSALFDRIKKGYPFEVELVCGVLPNLLTDFFPPSEILTRVIGEFLSTQQPHPRLMAAVVFQVQLVTRHNVTSQPSVRAGLPTLSTRTAPALGGAQSCQLHTVYACRDGNLVPHVFLYQRLDQSLASSHVSFNQILPTQRTYPQVLDKDHTTLVRRSQVLDKVHTTLVRRSQGDTKPDQPIRFPHVQSRIGRCDYEDRRLLCVAALVFYNQLTDETQKQTFVSTFQSSAHQSQHLLADLRACL</sequence>
<dbReference type="AlphaFoldDB" id="A0A7R9ECF0"/>